<feature type="region of interest" description="Disordered" evidence="1">
    <location>
        <begin position="20"/>
        <end position="56"/>
    </location>
</feature>
<protein>
    <submittedName>
        <fullName evidence="2">Uncharacterized protein</fullName>
    </submittedName>
</protein>
<dbReference type="Proteomes" id="UP000660262">
    <property type="component" value="Unassembled WGS sequence"/>
</dbReference>
<feature type="compositionally biased region" description="Polar residues" evidence="1">
    <location>
        <begin position="251"/>
        <end position="261"/>
    </location>
</feature>
<name>A0A830I1X6_9CHLO</name>
<reference evidence="2" key="1">
    <citation type="submission" date="2020-10" db="EMBL/GenBank/DDBJ databases">
        <title>Unveiling of a novel bifunctional photoreceptor, Dualchrome1, isolated from a cosmopolitan green alga.</title>
        <authorList>
            <person name="Suzuki S."/>
            <person name="Kawachi M."/>
        </authorList>
    </citation>
    <scope>NUCLEOTIDE SEQUENCE</scope>
    <source>
        <strain evidence="2">NIES 2893</strain>
    </source>
</reference>
<dbReference type="AlphaFoldDB" id="A0A830I1X6"/>
<feature type="region of interest" description="Disordered" evidence="1">
    <location>
        <begin position="206"/>
        <end position="269"/>
    </location>
</feature>
<dbReference type="EMBL" id="BNJQ01000038">
    <property type="protein sequence ID" value="GHP12050.1"/>
    <property type="molecule type" value="Genomic_DNA"/>
</dbReference>
<feature type="compositionally biased region" description="Basic residues" evidence="1">
    <location>
        <begin position="410"/>
        <end position="420"/>
    </location>
</feature>
<gene>
    <name evidence="2" type="ORF">PPROV_001077700</name>
</gene>
<evidence type="ECO:0000256" key="1">
    <source>
        <dbReference type="SAM" id="MobiDB-lite"/>
    </source>
</evidence>
<evidence type="ECO:0000313" key="3">
    <source>
        <dbReference type="Proteomes" id="UP000660262"/>
    </source>
</evidence>
<feature type="compositionally biased region" description="Acidic residues" evidence="1">
    <location>
        <begin position="324"/>
        <end position="343"/>
    </location>
</feature>
<feature type="region of interest" description="Disordered" evidence="1">
    <location>
        <begin position="298"/>
        <end position="436"/>
    </location>
</feature>
<proteinExistence type="predicted"/>
<sequence length="436" mass="44804">MKGIVGVIVALTAVVVENSKETKCGGELKPEAEGEPSTTSNGGAETDGGDNAGDDELAALAAERDAAARELELVSDGIKYARVGFDDPNSWDVFGALPAAANTSSAPGTSHGGGMDRPRTAMVLPPRPGTAARILSTNFAAGGAGGPSALRPTTSYGFGPLARSRPGTSAGSRPGTAFATTSAPPSGTGGRNLYWRKHAIDFSVGGNRSAADEDEQAGESELTYGGDEVVGGNAAALLRRRRAAREESQQGDDNASASRNPSSDSLDHDSLLTELRNWKLETSRIVLMDEKDMDMMAHDILRGPSPPGTSGGGGEAEVLTLGDDNGEDVTEEDDGADEDEETESYPAPKIISSSMLSGDEQERVAAEPADADDSLEAAEAAAAAATSAAADGDDPDGLHAFHIPLEFRGHRPVGRLRPRHLGSDRPASRDGGAATS</sequence>
<feature type="compositionally biased region" description="Low complexity" evidence="1">
    <location>
        <begin position="377"/>
        <end position="390"/>
    </location>
</feature>
<accession>A0A830I1X6</accession>
<comment type="caution">
    <text evidence="2">The sequence shown here is derived from an EMBL/GenBank/DDBJ whole genome shotgun (WGS) entry which is preliminary data.</text>
</comment>
<feature type="region of interest" description="Disordered" evidence="1">
    <location>
        <begin position="152"/>
        <end position="193"/>
    </location>
</feature>
<feature type="compositionally biased region" description="Basic and acidic residues" evidence="1">
    <location>
        <begin position="20"/>
        <end position="32"/>
    </location>
</feature>
<organism evidence="2 3">
    <name type="scientific">Pycnococcus provasolii</name>
    <dbReference type="NCBI Taxonomy" id="41880"/>
    <lineage>
        <taxon>Eukaryota</taxon>
        <taxon>Viridiplantae</taxon>
        <taxon>Chlorophyta</taxon>
        <taxon>Pseudoscourfieldiophyceae</taxon>
        <taxon>Pseudoscourfieldiales</taxon>
        <taxon>Pycnococcaceae</taxon>
        <taxon>Pycnococcus</taxon>
    </lineage>
</organism>
<keyword evidence="3" id="KW-1185">Reference proteome</keyword>
<evidence type="ECO:0000313" key="2">
    <source>
        <dbReference type="EMBL" id="GHP12050.1"/>
    </source>
</evidence>